<evidence type="ECO:0000256" key="4">
    <source>
        <dbReference type="ARBA" id="ARBA00023136"/>
    </source>
</evidence>
<evidence type="ECO:0000256" key="2">
    <source>
        <dbReference type="ARBA" id="ARBA00022692"/>
    </source>
</evidence>
<gene>
    <name evidence="6" type="ORF">JYU34_014428</name>
</gene>
<reference evidence="6 7" key="1">
    <citation type="submission" date="2021-06" db="EMBL/GenBank/DDBJ databases">
        <title>A haploid diamondback moth (Plutella xylostella L.) genome assembly resolves 31 chromosomes and identifies a diamide resistance mutation.</title>
        <authorList>
            <person name="Ward C.M."/>
            <person name="Perry K.D."/>
            <person name="Baker G."/>
            <person name="Powis K."/>
            <person name="Heckel D.G."/>
            <person name="Baxter S.W."/>
        </authorList>
    </citation>
    <scope>NUCLEOTIDE SEQUENCE [LARGE SCALE GENOMIC DNA]</scope>
    <source>
        <strain evidence="6 7">LV</strain>
        <tissue evidence="6">Single pupa</tissue>
    </source>
</reference>
<feature type="transmembrane region" description="Helical" evidence="5">
    <location>
        <begin position="159"/>
        <end position="185"/>
    </location>
</feature>
<name>A0ABQ7Q8A8_PLUXY</name>
<accession>A0ABQ7Q8A8</accession>
<dbReference type="InterPro" id="IPR011701">
    <property type="entry name" value="MFS"/>
</dbReference>
<dbReference type="InterPro" id="IPR036259">
    <property type="entry name" value="MFS_trans_sf"/>
</dbReference>
<feature type="transmembrane region" description="Helical" evidence="5">
    <location>
        <begin position="359"/>
        <end position="378"/>
    </location>
</feature>
<feature type="transmembrane region" description="Helical" evidence="5">
    <location>
        <begin position="130"/>
        <end position="153"/>
    </location>
</feature>
<feature type="transmembrane region" description="Helical" evidence="5">
    <location>
        <begin position="417"/>
        <end position="437"/>
    </location>
</feature>
<dbReference type="EMBL" id="JAHIBW010000019">
    <property type="protein sequence ID" value="KAG7301468.1"/>
    <property type="molecule type" value="Genomic_DNA"/>
</dbReference>
<feature type="transmembrane region" description="Helical" evidence="5">
    <location>
        <begin position="384"/>
        <end position="405"/>
    </location>
</feature>
<keyword evidence="3 5" id="KW-1133">Transmembrane helix</keyword>
<dbReference type="Proteomes" id="UP000823941">
    <property type="component" value="Chromosome 19"/>
</dbReference>
<feature type="transmembrane region" description="Helical" evidence="5">
    <location>
        <begin position="449"/>
        <end position="473"/>
    </location>
</feature>
<protein>
    <submittedName>
        <fullName evidence="6">Uncharacterized protein</fullName>
    </submittedName>
</protein>
<evidence type="ECO:0000256" key="3">
    <source>
        <dbReference type="ARBA" id="ARBA00022989"/>
    </source>
</evidence>
<feature type="transmembrane region" description="Helical" evidence="5">
    <location>
        <begin position="327"/>
        <end position="347"/>
    </location>
</feature>
<comment type="caution">
    <text evidence="6">The sequence shown here is derived from an EMBL/GenBank/DDBJ whole genome shotgun (WGS) entry which is preliminary data.</text>
</comment>
<keyword evidence="2 5" id="KW-0812">Transmembrane</keyword>
<feature type="transmembrane region" description="Helical" evidence="5">
    <location>
        <begin position="28"/>
        <end position="52"/>
    </location>
</feature>
<evidence type="ECO:0000313" key="7">
    <source>
        <dbReference type="Proteomes" id="UP000823941"/>
    </source>
</evidence>
<keyword evidence="7" id="KW-1185">Reference proteome</keyword>
<feature type="transmembrane region" description="Helical" evidence="5">
    <location>
        <begin position="197"/>
        <end position="220"/>
    </location>
</feature>
<feature type="transmembrane region" description="Helical" evidence="5">
    <location>
        <begin position="226"/>
        <end position="246"/>
    </location>
</feature>
<dbReference type="PANTHER" id="PTHR23507:SF1">
    <property type="entry name" value="FI18259P1-RELATED"/>
    <property type="match status" value="1"/>
</dbReference>
<dbReference type="SUPFAM" id="SSF103473">
    <property type="entry name" value="MFS general substrate transporter"/>
    <property type="match status" value="1"/>
</dbReference>
<dbReference type="PANTHER" id="PTHR23507">
    <property type="entry name" value="ZGC:174356"/>
    <property type="match status" value="1"/>
</dbReference>
<evidence type="ECO:0000313" key="6">
    <source>
        <dbReference type="EMBL" id="KAG7301468.1"/>
    </source>
</evidence>
<proteinExistence type="predicted"/>
<dbReference type="Pfam" id="PF07690">
    <property type="entry name" value="MFS_1"/>
    <property type="match status" value="1"/>
</dbReference>
<comment type="subcellular location">
    <subcellularLocation>
        <location evidence="1">Membrane</location>
        <topology evidence="1">Multi-pass membrane protein</topology>
    </subcellularLocation>
</comment>
<evidence type="ECO:0000256" key="1">
    <source>
        <dbReference type="ARBA" id="ARBA00004141"/>
    </source>
</evidence>
<dbReference type="Gene3D" id="1.20.1250.20">
    <property type="entry name" value="MFS general substrate transporter like domains"/>
    <property type="match status" value="1"/>
</dbReference>
<sequence length="499" mass="54483">MELNKTGDPVPDKTPNSSTTLLEKIKTLLNFFTVEPFLLFFILPNIISALAVQKLNMEKACRVDLNYTAEICAKAIAGESDDNITTGALDAAQVMVADMTAWRQPLQSGLPAIVILFVGAWSDKTGNRKALMLIPLIGELITAVGLILTTYYFDEWPLWITGLIEGLPPAMTGGLSIALMGSFSYISDVTTVESRTLRLGIVGVIVTLGVPLGSAISGVLTDAVGYYGIFVIGMVFNIVGFIHTYFRIHDVRSTESEGSKIEKLIAFFHPKNVIDTLSLLFRGRKIQVIQVLLVICAHIVIVGPVFGEGAILFLYTLKKYSMDVVEFSLFTTYSVLMGIAGTTIAVTIFSKLLKMHDSLLGIIATFCKVASSFVYGLAPTKGWFYSGPVFDFFGNSGVTAIRSLGTKVVEPDQVGKMCSLIGFVEAVVPVIYTPLYSKVYSKTLDSFPGAFYILGGAMTIPAFFIFIILYIVYRRQQRDVVTDPAAKERHAHDNDVTSL</sequence>
<keyword evidence="4 5" id="KW-0472">Membrane</keyword>
<feature type="transmembrane region" description="Helical" evidence="5">
    <location>
        <begin position="291"/>
        <end position="315"/>
    </location>
</feature>
<organism evidence="6 7">
    <name type="scientific">Plutella xylostella</name>
    <name type="common">Diamondback moth</name>
    <name type="synonym">Plutella maculipennis</name>
    <dbReference type="NCBI Taxonomy" id="51655"/>
    <lineage>
        <taxon>Eukaryota</taxon>
        <taxon>Metazoa</taxon>
        <taxon>Ecdysozoa</taxon>
        <taxon>Arthropoda</taxon>
        <taxon>Hexapoda</taxon>
        <taxon>Insecta</taxon>
        <taxon>Pterygota</taxon>
        <taxon>Neoptera</taxon>
        <taxon>Endopterygota</taxon>
        <taxon>Lepidoptera</taxon>
        <taxon>Glossata</taxon>
        <taxon>Ditrysia</taxon>
        <taxon>Yponomeutoidea</taxon>
        <taxon>Plutellidae</taxon>
        <taxon>Plutella</taxon>
    </lineage>
</organism>
<evidence type="ECO:0000256" key="5">
    <source>
        <dbReference type="SAM" id="Phobius"/>
    </source>
</evidence>